<gene>
    <name evidence="1" type="ORF">DFE_3069</name>
</gene>
<proteinExistence type="predicted"/>
<keyword evidence="2" id="KW-1185">Reference proteome</keyword>
<evidence type="ECO:0000313" key="2">
    <source>
        <dbReference type="Proteomes" id="UP000269883"/>
    </source>
</evidence>
<dbReference type="Proteomes" id="UP000269883">
    <property type="component" value="Chromosome"/>
</dbReference>
<dbReference type="EMBL" id="AP017378">
    <property type="protein sequence ID" value="BBD09795.1"/>
    <property type="molecule type" value="Genomic_DNA"/>
</dbReference>
<sequence length="64" mass="7310">MMKLGVELALGSDRWQQDKNLLPFFFVLADSENGFQREKLLALGHHGCIYMCTLLVVGDEPEER</sequence>
<dbReference type="AlphaFoldDB" id="A0A2Z6B2X8"/>
<dbReference type="KEGG" id="dfl:DFE_3069"/>
<organism evidence="1 2">
    <name type="scientific">Desulfovibrio ferrophilus</name>
    <dbReference type="NCBI Taxonomy" id="241368"/>
    <lineage>
        <taxon>Bacteria</taxon>
        <taxon>Pseudomonadati</taxon>
        <taxon>Thermodesulfobacteriota</taxon>
        <taxon>Desulfovibrionia</taxon>
        <taxon>Desulfovibrionales</taxon>
        <taxon>Desulfovibrionaceae</taxon>
        <taxon>Desulfovibrio</taxon>
    </lineage>
</organism>
<accession>A0A2Z6B2X8</accession>
<evidence type="ECO:0000313" key="1">
    <source>
        <dbReference type="EMBL" id="BBD09795.1"/>
    </source>
</evidence>
<reference evidence="1 2" key="1">
    <citation type="journal article" date="2018" name="Sci. Adv.">
        <title>Multi-heme cytochromes provide a pathway for survival in energy-limited environments.</title>
        <authorList>
            <person name="Deng X."/>
            <person name="Dohmae N."/>
            <person name="Nealson K.H."/>
            <person name="Hashimoto K."/>
            <person name="Okamoto A."/>
        </authorList>
    </citation>
    <scope>NUCLEOTIDE SEQUENCE [LARGE SCALE GENOMIC DNA]</scope>
    <source>
        <strain evidence="1 2">IS5</strain>
    </source>
</reference>
<name>A0A2Z6B2X8_9BACT</name>
<protein>
    <submittedName>
        <fullName evidence="1">ARM family protein</fullName>
    </submittedName>
</protein>